<keyword evidence="9" id="KW-1185">Reference proteome</keyword>
<reference evidence="8 9" key="1">
    <citation type="submission" date="2023-05" db="EMBL/GenBank/DDBJ databases">
        <title>A 100% complete, gapless, phased diploid assembly of the Scenedesmus obliquus UTEX 3031 genome.</title>
        <authorList>
            <person name="Biondi T.C."/>
            <person name="Hanschen E.R."/>
            <person name="Kwon T."/>
            <person name="Eng W."/>
            <person name="Kruse C.P.S."/>
            <person name="Koehler S.I."/>
            <person name="Kunde Y."/>
            <person name="Gleasner C.D."/>
            <person name="You Mak K.T."/>
            <person name="Polle J."/>
            <person name="Hovde B.T."/>
            <person name="Starkenburg S.R."/>
        </authorList>
    </citation>
    <scope>NUCLEOTIDE SEQUENCE [LARGE SCALE GENOMIC DNA]</scope>
    <source>
        <strain evidence="8 9">DOE0152z</strain>
    </source>
</reference>
<feature type="repeat" description="WD" evidence="4">
    <location>
        <begin position="62"/>
        <end position="94"/>
    </location>
</feature>
<dbReference type="SMART" id="SM00320">
    <property type="entry name" value="WD40"/>
    <property type="match status" value="4"/>
</dbReference>
<proteinExistence type="predicted"/>
<dbReference type="Pfam" id="PF23335">
    <property type="entry name" value="Beta-prop_IFT80_2nd"/>
    <property type="match status" value="1"/>
</dbReference>
<dbReference type="PANTHER" id="PTHR24098:SF0">
    <property type="entry name" value="OUTER SEGMENT 5"/>
    <property type="match status" value="1"/>
</dbReference>
<dbReference type="EMBL" id="CP126217">
    <property type="protein sequence ID" value="WIA18978.1"/>
    <property type="molecule type" value="Genomic_DNA"/>
</dbReference>
<feature type="domain" description="IFT80/172/WDR35 TPR" evidence="7">
    <location>
        <begin position="528"/>
        <end position="682"/>
    </location>
</feature>
<gene>
    <name evidence="8" type="ORF">OEZ85_003645</name>
</gene>
<dbReference type="PANTHER" id="PTHR24098">
    <property type="entry name" value="OUTER SEGMENT 5"/>
    <property type="match status" value="1"/>
</dbReference>
<dbReference type="Gene3D" id="1.25.40.470">
    <property type="match status" value="1"/>
</dbReference>
<dbReference type="SUPFAM" id="SSF50978">
    <property type="entry name" value="WD40 repeat-like"/>
    <property type="match status" value="2"/>
</dbReference>
<evidence type="ECO:0000259" key="7">
    <source>
        <dbReference type="Pfam" id="PF23387"/>
    </source>
</evidence>
<dbReference type="InterPro" id="IPR001680">
    <property type="entry name" value="WD40_rpt"/>
</dbReference>
<dbReference type="Pfam" id="PF23387">
    <property type="entry name" value="TPR_IFT80_172"/>
    <property type="match status" value="1"/>
</dbReference>
<evidence type="ECO:0000313" key="8">
    <source>
        <dbReference type="EMBL" id="WIA18978.1"/>
    </source>
</evidence>
<organism evidence="8 9">
    <name type="scientific">Tetradesmus obliquus</name>
    <name type="common">Green alga</name>
    <name type="synonym">Acutodesmus obliquus</name>
    <dbReference type="NCBI Taxonomy" id="3088"/>
    <lineage>
        <taxon>Eukaryota</taxon>
        <taxon>Viridiplantae</taxon>
        <taxon>Chlorophyta</taxon>
        <taxon>core chlorophytes</taxon>
        <taxon>Chlorophyceae</taxon>
        <taxon>CS clade</taxon>
        <taxon>Sphaeropleales</taxon>
        <taxon>Scenedesmaceae</taxon>
        <taxon>Tetradesmus</taxon>
    </lineage>
</organism>
<evidence type="ECO:0000259" key="6">
    <source>
        <dbReference type="Pfam" id="PF23335"/>
    </source>
</evidence>
<dbReference type="InterPro" id="IPR056456">
    <property type="entry name" value="Beta-prop_IFT80_2nd"/>
</dbReference>
<evidence type="ECO:0000256" key="5">
    <source>
        <dbReference type="SAM" id="MobiDB-lite"/>
    </source>
</evidence>
<dbReference type="InterPro" id="IPR036322">
    <property type="entry name" value="WD40_repeat_dom_sf"/>
</dbReference>
<dbReference type="Proteomes" id="UP001244341">
    <property type="component" value="Chromosome 10b"/>
</dbReference>
<name>A0ABY8UH75_TETOB</name>
<evidence type="ECO:0000256" key="2">
    <source>
        <dbReference type="ARBA" id="ARBA00023069"/>
    </source>
</evidence>
<protein>
    <submittedName>
        <fullName evidence="8">Uncharacterized protein</fullName>
    </submittedName>
</protein>
<dbReference type="Pfam" id="PF00400">
    <property type="entry name" value="WD40"/>
    <property type="match status" value="4"/>
</dbReference>
<feature type="repeat" description="WD" evidence="4">
    <location>
        <begin position="157"/>
        <end position="189"/>
    </location>
</feature>
<dbReference type="PROSITE" id="PS50294">
    <property type="entry name" value="WD_REPEATS_REGION"/>
    <property type="match status" value="1"/>
</dbReference>
<feature type="region of interest" description="Disordered" evidence="5">
    <location>
        <begin position="671"/>
        <end position="704"/>
    </location>
</feature>
<keyword evidence="3" id="KW-0966">Cell projection</keyword>
<dbReference type="Gene3D" id="2.130.10.10">
    <property type="entry name" value="YVTN repeat-like/Quinoprotein amine dehydrogenase"/>
    <property type="match status" value="3"/>
</dbReference>
<evidence type="ECO:0000256" key="1">
    <source>
        <dbReference type="ARBA" id="ARBA00004138"/>
    </source>
</evidence>
<keyword evidence="2" id="KW-0969">Cilium</keyword>
<feature type="domain" description="IFT80 second beta-propeller" evidence="6">
    <location>
        <begin position="275"/>
        <end position="440"/>
    </location>
</feature>
<feature type="compositionally biased region" description="Basic and acidic residues" evidence="5">
    <location>
        <begin position="671"/>
        <end position="682"/>
    </location>
</feature>
<dbReference type="InterPro" id="IPR056157">
    <property type="entry name" value="TPR_IFT80_172_dom"/>
</dbReference>
<dbReference type="InterPro" id="IPR015943">
    <property type="entry name" value="WD40/YVTN_repeat-like_dom_sf"/>
</dbReference>
<comment type="subcellular location">
    <subcellularLocation>
        <location evidence="1">Cell projection</location>
        <location evidence="1">Cilium</location>
    </subcellularLocation>
</comment>
<evidence type="ECO:0000256" key="3">
    <source>
        <dbReference type="ARBA" id="ARBA00023273"/>
    </source>
</evidence>
<sequence>MLLQASFNWYKVCVLDTCFSDLHCFPVGCKKQQAAGTDVIALACTDGTLKLVGSNARVEKSVDAHRGAVLSVRWSPDGTAIATAGEDGQVKVWSRAGMLRSTIAQADEPAYCVCWGGGSSSGQLLFCSGSNVTIAALQGAGGVGANSRNSSGAQASWKAHDALVLKADWSAATNLIVTAGEDCKYKVWDAFGRLLYQSSAWEHSITSVAWSPDGALFAAGSYNCLALCDKQGWSYCQVRPSSGSLLGLCWSPDGTSLAACGGNGSLVMAALLDVRLEDGRVAAVLEGERLVVVADCRSETQERLEFRDPVVKMSLGCGHLVVCSATQCHIYSTSNWNTPHIFDLKDPAQLVLQCGRGFALVDAAGAAQVYTYEGRPVCSLKLQGQGSGLEGLNYQLISLSSDTLALASGSSIRCFETAQGRPVGQHISHNLEVKAVCLSQLVVWYHPAAAFVDRDLLDATKSMHSDGAIGAGASLDLFAGSCLTLRRKDGARVCASIAPQPAMLHDLVRQGQWDKAVRLARFSADPAVWACLAALAMAAGELPTAEAAYAAIDAVDKLQFVLHLRGKAAGGTGGGAAGDVVVAAELALARRQPDEAEAMLLQAGLVYRAIKLHVRLHNWQRALDLARKHQQHVDTVLVYRRRHLAAVGQKEVLADFAALAQEPIDEAAVKERIRQDKAKEAQARAAGASGGGGTAAGAGRSNRR</sequence>
<dbReference type="PROSITE" id="PS50082">
    <property type="entry name" value="WD_REPEATS_2"/>
    <property type="match status" value="2"/>
</dbReference>
<evidence type="ECO:0000256" key="4">
    <source>
        <dbReference type="PROSITE-ProRule" id="PRU00221"/>
    </source>
</evidence>
<accession>A0ABY8UH75</accession>
<evidence type="ECO:0000313" key="9">
    <source>
        <dbReference type="Proteomes" id="UP001244341"/>
    </source>
</evidence>
<keyword evidence="4" id="KW-0853">WD repeat</keyword>